<name>A0AAU8BFZ4_9VIBR</name>
<dbReference type="InterPro" id="IPR017938">
    <property type="entry name" value="Riboflavin_synthase-like_b-brl"/>
</dbReference>
<dbReference type="PANTHER" id="PTHR47354">
    <property type="entry name" value="NADH OXIDOREDUCTASE HCR"/>
    <property type="match status" value="1"/>
</dbReference>
<keyword evidence="1" id="KW-0285">Flavoprotein</keyword>
<organism evidence="7">
    <name type="scientific">Vibrio chaetopteri</name>
    <dbReference type="NCBI Taxonomy" id="3016528"/>
    <lineage>
        <taxon>Bacteria</taxon>
        <taxon>Pseudomonadati</taxon>
        <taxon>Pseudomonadota</taxon>
        <taxon>Gammaproteobacteria</taxon>
        <taxon>Vibrionales</taxon>
        <taxon>Vibrionaceae</taxon>
        <taxon>Vibrio</taxon>
    </lineage>
</organism>
<reference evidence="7" key="1">
    <citation type="submission" date="2023-01" db="EMBL/GenBank/DDBJ databases">
        <title>Vibrio sp. CB1-14 genome sequencing.</title>
        <authorList>
            <person name="Otstavnykh N."/>
            <person name="Isaeva M."/>
            <person name="Meleshko D."/>
        </authorList>
    </citation>
    <scope>NUCLEOTIDE SEQUENCE</scope>
    <source>
        <strain evidence="7">CB1-14</strain>
    </source>
</reference>
<evidence type="ECO:0000256" key="5">
    <source>
        <dbReference type="ARBA" id="ARBA00038177"/>
    </source>
</evidence>
<dbReference type="SUPFAM" id="SSF52343">
    <property type="entry name" value="Ferredoxin reductase-like, C-terminal NADP-linked domain"/>
    <property type="match status" value="1"/>
</dbReference>
<evidence type="ECO:0000256" key="2">
    <source>
        <dbReference type="ARBA" id="ARBA00022827"/>
    </source>
</evidence>
<dbReference type="InterPro" id="IPR017927">
    <property type="entry name" value="FAD-bd_FR_type"/>
</dbReference>
<dbReference type="EMBL" id="CP115920">
    <property type="protein sequence ID" value="XCD14972.1"/>
    <property type="molecule type" value="Genomic_DNA"/>
</dbReference>
<evidence type="ECO:0000256" key="1">
    <source>
        <dbReference type="ARBA" id="ARBA00022630"/>
    </source>
</evidence>
<dbReference type="Gene3D" id="3.40.50.80">
    <property type="entry name" value="Nucleotide-binding domain of ferredoxin-NADP reductase (FNR) module"/>
    <property type="match status" value="1"/>
</dbReference>
<dbReference type="RefSeq" id="WP_353496436.1">
    <property type="nucleotide sequence ID" value="NZ_CP115920.1"/>
</dbReference>
<evidence type="ECO:0000256" key="4">
    <source>
        <dbReference type="ARBA" id="ARBA00023223"/>
    </source>
</evidence>
<dbReference type="InterPro" id="IPR039261">
    <property type="entry name" value="FNR_nucleotide-bd"/>
</dbReference>
<protein>
    <recommendedName>
        <fullName evidence="6">FAD-binding FR-type domain-containing protein</fullName>
    </recommendedName>
</protein>
<dbReference type="AlphaFoldDB" id="A0AAU8BFZ4"/>
<keyword evidence="4" id="KW-0455">Luminescence</keyword>
<dbReference type="InterPro" id="IPR001433">
    <property type="entry name" value="OxRdtase_FAD/NAD-bd"/>
</dbReference>
<dbReference type="Pfam" id="PF00175">
    <property type="entry name" value="NAD_binding_1"/>
    <property type="match status" value="1"/>
</dbReference>
<keyword evidence="2" id="KW-0274">FAD</keyword>
<feature type="domain" description="FAD-binding FR-type" evidence="6">
    <location>
        <begin position="10"/>
        <end position="119"/>
    </location>
</feature>
<evidence type="ECO:0000313" key="7">
    <source>
        <dbReference type="EMBL" id="XCD14972.1"/>
    </source>
</evidence>
<dbReference type="InterPro" id="IPR050415">
    <property type="entry name" value="MRET"/>
</dbReference>
<comment type="similarity">
    <text evidence="5">Belongs to the Fre/LuxG FAD/NAD(P) flavoprotein oxidoreductase family.</text>
</comment>
<evidence type="ECO:0000259" key="6">
    <source>
        <dbReference type="PROSITE" id="PS51384"/>
    </source>
</evidence>
<evidence type="ECO:0000256" key="3">
    <source>
        <dbReference type="ARBA" id="ARBA00023002"/>
    </source>
</evidence>
<dbReference type="GO" id="GO:0008218">
    <property type="term" value="P:bioluminescence"/>
    <property type="evidence" value="ECO:0007669"/>
    <property type="project" value="UniProtKB-KW"/>
</dbReference>
<dbReference type="PANTHER" id="PTHR47354:SF7">
    <property type="entry name" value="NAD(P)H-FLAVIN REDUCTASE"/>
    <property type="match status" value="1"/>
</dbReference>
<proteinExistence type="inferred from homology"/>
<gene>
    <name evidence="7" type="ORF">PG915_10220</name>
</gene>
<dbReference type="SUPFAM" id="SSF63380">
    <property type="entry name" value="Riboflavin synthase domain-like"/>
    <property type="match status" value="1"/>
</dbReference>
<dbReference type="GO" id="GO:0016491">
    <property type="term" value="F:oxidoreductase activity"/>
    <property type="evidence" value="ECO:0007669"/>
    <property type="project" value="UniProtKB-KW"/>
</dbReference>
<dbReference type="Gene3D" id="2.40.30.10">
    <property type="entry name" value="Translation factors"/>
    <property type="match status" value="1"/>
</dbReference>
<dbReference type="PRINTS" id="PR00410">
    <property type="entry name" value="PHEHYDRXLASE"/>
</dbReference>
<dbReference type="PROSITE" id="PS51384">
    <property type="entry name" value="FAD_FR"/>
    <property type="match status" value="1"/>
</dbReference>
<accession>A0AAU8BFZ4</accession>
<dbReference type="KEGG" id="vck:PG915_10220"/>
<keyword evidence="3" id="KW-0560">Oxidoreductase</keyword>
<sequence>MNNETTELPIARHSVSVTDIVPLNKHTYLIELLAPKETSLDYRAGQYLKLELDVNQDDKPLWLSYTISSRLDPEQPNRVCLIIQCTSEFSGKVIDCLAALKTNQKPVSIMLAMGKAFLQTELDTPHLLVAAGSGISKIKCITEEILHKSPETPIDIYWTNRSREDFFLLELFHDWATQYKNLRFTEILESAQLGWTGRVGFLYEVIQQDFSDLKDASVYLCGSEKMVYGTIDQLKSNGLEEASCYSDVFEFAPRL</sequence>